<evidence type="ECO:0000256" key="2">
    <source>
        <dbReference type="ARBA" id="ARBA00022679"/>
    </source>
</evidence>
<accession>A0A8C4NDJ9</accession>
<organism evidence="5 6">
    <name type="scientific">Eptatretus burgeri</name>
    <name type="common">Inshore hagfish</name>
    <dbReference type="NCBI Taxonomy" id="7764"/>
    <lineage>
        <taxon>Eukaryota</taxon>
        <taxon>Metazoa</taxon>
        <taxon>Chordata</taxon>
        <taxon>Craniata</taxon>
        <taxon>Vertebrata</taxon>
        <taxon>Cyclostomata</taxon>
        <taxon>Myxini</taxon>
        <taxon>Myxiniformes</taxon>
        <taxon>Myxinidae</taxon>
        <taxon>Eptatretinae</taxon>
        <taxon>Eptatretus</taxon>
    </lineage>
</organism>
<dbReference type="PROSITE" id="PS01295">
    <property type="entry name" value="ISPD"/>
    <property type="match status" value="1"/>
</dbReference>
<evidence type="ECO:0000256" key="3">
    <source>
        <dbReference type="ARBA" id="ARBA00022695"/>
    </source>
</evidence>
<reference evidence="5" key="1">
    <citation type="submission" date="2025-08" db="UniProtKB">
        <authorList>
            <consortium name="Ensembl"/>
        </authorList>
    </citation>
    <scope>IDENTIFICATION</scope>
</reference>
<dbReference type="UniPathway" id="UPA00378"/>
<dbReference type="Pfam" id="PF01128">
    <property type="entry name" value="IspD"/>
    <property type="match status" value="1"/>
</dbReference>
<dbReference type="GeneTree" id="ENSGT00390000006412"/>
<dbReference type="InterPro" id="IPR034683">
    <property type="entry name" value="IspD/TarI"/>
</dbReference>
<evidence type="ECO:0000313" key="5">
    <source>
        <dbReference type="Ensembl" id="ENSEBUP00000001374.1"/>
    </source>
</evidence>
<evidence type="ECO:0000256" key="4">
    <source>
        <dbReference type="SAM" id="MobiDB-lite"/>
    </source>
</evidence>
<dbReference type="AlphaFoldDB" id="A0A8C4NDJ9"/>
<dbReference type="GO" id="GO:0005829">
    <property type="term" value="C:cytosol"/>
    <property type="evidence" value="ECO:0007669"/>
    <property type="project" value="TreeGrafter"/>
</dbReference>
<dbReference type="CDD" id="cd02516">
    <property type="entry name" value="CDP-ME_synthetase"/>
    <property type="match status" value="1"/>
</dbReference>
<dbReference type="GO" id="GO:0047349">
    <property type="term" value="F:D-ribitol-5-phosphate cytidylyltransferase activity"/>
    <property type="evidence" value="ECO:0007669"/>
    <property type="project" value="TreeGrafter"/>
</dbReference>
<keyword evidence="2" id="KW-0808">Transferase</keyword>
<dbReference type="InterPro" id="IPR029044">
    <property type="entry name" value="Nucleotide-diphossugar_trans"/>
</dbReference>
<dbReference type="Proteomes" id="UP000694388">
    <property type="component" value="Unplaced"/>
</dbReference>
<dbReference type="InterPro" id="IPR018294">
    <property type="entry name" value="ISPD_synthase_CS"/>
</dbReference>
<sequence length="439" mass="48059">MNNWSRSRWGAAGETGRKSPQGGHVGQTALRAGIPDRRLTMDGTPLGVRVSAVLPAGGYGERLRAPKPKQFCSLLGRALFSHTLIVFDSVPWIEEVVVVVTAEHTNEARSILKSSRYTKVTLAQAGSSRHRSILSGLDLLSKRASGPPDIVIIHDAVRPFVETETMMAVVNAAMECGAAGVVRPLVSTVVKVDGEGLLEDSLERSKYRASEMPQAFRFTVIHGAYLKCSEYELDFGTECLHVALKYAGTRSRLLPGSPDLWKVTYKKDLHAAEGLMKDALAKDMCWLCQEDRLCGPAAELKSALGRRFALNEARNSTFMSEQTNIFNFICVQFADQKQDLESAALLNKVLEHKQWRHLPVVLILVLFAHPSLLSELHGAFPCDRSLALSAQEKGVLVYGLLVNSSEGETGQEVVSRAMGVVESLVESRDSRLVGQLFSS</sequence>
<feature type="region of interest" description="Disordered" evidence="4">
    <location>
        <begin position="1"/>
        <end position="27"/>
    </location>
</feature>
<dbReference type="SUPFAM" id="SSF53448">
    <property type="entry name" value="Nucleotide-diphospho-sugar transferases"/>
    <property type="match status" value="1"/>
</dbReference>
<evidence type="ECO:0000313" key="6">
    <source>
        <dbReference type="Proteomes" id="UP000694388"/>
    </source>
</evidence>
<dbReference type="GO" id="GO:0008299">
    <property type="term" value="P:isoprenoid biosynthetic process"/>
    <property type="evidence" value="ECO:0007669"/>
    <property type="project" value="InterPro"/>
</dbReference>
<keyword evidence="3" id="KW-0548">Nucleotidyltransferase</keyword>
<name>A0A8C4NDJ9_EPTBU</name>
<dbReference type="PANTHER" id="PTHR43015:SF1">
    <property type="entry name" value="D-RIBITOL-5-PHOSPHATE CYTIDYLYLTRANSFERASE"/>
    <property type="match status" value="1"/>
</dbReference>
<protein>
    <submittedName>
        <fullName evidence="5">CDP-L-ribitol pyrophosphorylase A</fullName>
    </submittedName>
</protein>
<dbReference type="Ensembl" id="ENSEBUT00000001698.1">
    <property type="protein sequence ID" value="ENSEBUP00000001374.1"/>
    <property type="gene ID" value="ENSEBUG00000001212.1"/>
</dbReference>
<dbReference type="PANTHER" id="PTHR43015">
    <property type="entry name" value="D-RIBITOL-5-PHOSPHATE CYTIDYLYLTRANSFERASE"/>
    <property type="match status" value="1"/>
</dbReference>
<comment type="similarity">
    <text evidence="1">Belongs to the IspD/TarI cytidylyltransferase family. IspD subfamily.</text>
</comment>
<reference evidence="5" key="2">
    <citation type="submission" date="2025-09" db="UniProtKB">
        <authorList>
            <consortium name="Ensembl"/>
        </authorList>
    </citation>
    <scope>IDENTIFICATION</scope>
</reference>
<dbReference type="Gene3D" id="3.90.550.10">
    <property type="entry name" value="Spore Coat Polysaccharide Biosynthesis Protein SpsA, Chain A"/>
    <property type="match status" value="1"/>
</dbReference>
<evidence type="ECO:0000256" key="1">
    <source>
        <dbReference type="ARBA" id="ARBA00009789"/>
    </source>
</evidence>
<proteinExistence type="inferred from homology"/>
<keyword evidence="6" id="KW-1185">Reference proteome</keyword>
<dbReference type="GO" id="GO:0035269">
    <property type="term" value="P:protein O-linked glycosylation via mannose"/>
    <property type="evidence" value="ECO:0007669"/>
    <property type="project" value="TreeGrafter"/>
</dbReference>